<reference evidence="1" key="1">
    <citation type="submission" date="2021-03" db="EMBL/GenBank/DDBJ databases">
        <title>Draft genome sequence of rust myrtle Austropuccinia psidii MF-1, a brazilian biotype.</title>
        <authorList>
            <person name="Quecine M.C."/>
            <person name="Pachon D.M.R."/>
            <person name="Bonatelli M.L."/>
            <person name="Correr F.H."/>
            <person name="Franceschini L.M."/>
            <person name="Leite T.F."/>
            <person name="Margarido G.R.A."/>
            <person name="Almeida C.A."/>
            <person name="Ferrarezi J.A."/>
            <person name="Labate C.A."/>
        </authorList>
    </citation>
    <scope>NUCLEOTIDE SEQUENCE</scope>
    <source>
        <strain evidence="1">MF-1</strain>
    </source>
</reference>
<sequence>MSQPWSYTITVWAKLTAASASETMEEFCIPSHAPQEELDVCIDRILYLEGFKRLSIPIMEIVSISPHLSTSSANFDNPSNCSSDSDQRLKPFQDLISDVMISYMIFKAQAMLEETTSIKRSNRHKNLRKRTMDAEASQFSSLVTPPTLQEMTMPCTIKILQLA</sequence>
<evidence type="ECO:0000313" key="1">
    <source>
        <dbReference type="EMBL" id="MBW0484733.1"/>
    </source>
</evidence>
<protein>
    <submittedName>
        <fullName evidence="1">Uncharacterized protein</fullName>
    </submittedName>
</protein>
<dbReference type="Proteomes" id="UP000765509">
    <property type="component" value="Unassembled WGS sequence"/>
</dbReference>
<proteinExistence type="predicted"/>
<comment type="caution">
    <text evidence="1">The sequence shown here is derived from an EMBL/GenBank/DDBJ whole genome shotgun (WGS) entry which is preliminary data.</text>
</comment>
<organism evidence="1 2">
    <name type="scientific">Austropuccinia psidii MF-1</name>
    <dbReference type="NCBI Taxonomy" id="1389203"/>
    <lineage>
        <taxon>Eukaryota</taxon>
        <taxon>Fungi</taxon>
        <taxon>Dikarya</taxon>
        <taxon>Basidiomycota</taxon>
        <taxon>Pucciniomycotina</taxon>
        <taxon>Pucciniomycetes</taxon>
        <taxon>Pucciniales</taxon>
        <taxon>Sphaerophragmiaceae</taxon>
        <taxon>Austropuccinia</taxon>
    </lineage>
</organism>
<dbReference type="AlphaFoldDB" id="A0A9Q3GY82"/>
<evidence type="ECO:0000313" key="2">
    <source>
        <dbReference type="Proteomes" id="UP000765509"/>
    </source>
</evidence>
<accession>A0A9Q3GY82</accession>
<keyword evidence="2" id="KW-1185">Reference proteome</keyword>
<gene>
    <name evidence="1" type="ORF">O181_024448</name>
</gene>
<dbReference type="EMBL" id="AVOT02007833">
    <property type="protein sequence ID" value="MBW0484733.1"/>
    <property type="molecule type" value="Genomic_DNA"/>
</dbReference>
<name>A0A9Q3GY82_9BASI</name>